<dbReference type="InterPro" id="IPR011527">
    <property type="entry name" value="ABC1_TM_dom"/>
</dbReference>
<dbReference type="GO" id="GO:0016887">
    <property type="term" value="F:ATP hydrolysis activity"/>
    <property type="evidence" value="ECO:0007669"/>
    <property type="project" value="InterPro"/>
</dbReference>
<dbReference type="SUPFAM" id="SSF90123">
    <property type="entry name" value="ABC transporter transmembrane region"/>
    <property type="match status" value="1"/>
</dbReference>
<accession>A0A0Q0U608</accession>
<dbReference type="PANTHER" id="PTHR43394:SF1">
    <property type="entry name" value="ATP-BINDING CASSETTE SUB-FAMILY B MEMBER 10, MITOCHONDRIAL"/>
    <property type="match status" value="1"/>
</dbReference>
<dbReference type="SMART" id="SM00382">
    <property type="entry name" value="AAA"/>
    <property type="match status" value="1"/>
</dbReference>
<keyword evidence="5" id="KW-0547">Nucleotide-binding</keyword>
<organism evidence="12 13">
    <name type="scientific">Corynebacterium lowii</name>
    <dbReference type="NCBI Taxonomy" id="1544413"/>
    <lineage>
        <taxon>Bacteria</taxon>
        <taxon>Bacillati</taxon>
        <taxon>Actinomycetota</taxon>
        <taxon>Actinomycetes</taxon>
        <taxon>Mycobacteriales</taxon>
        <taxon>Corynebacteriaceae</taxon>
        <taxon>Corynebacterium</taxon>
    </lineage>
</organism>
<evidence type="ECO:0000313" key="13">
    <source>
        <dbReference type="Proteomes" id="UP000050488"/>
    </source>
</evidence>
<dbReference type="InterPro" id="IPR003593">
    <property type="entry name" value="AAA+_ATPase"/>
</dbReference>
<dbReference type="SUPFAM" id="SSF52540">
    <property type="entry name" value="P-loop containing nucleoside triphosphate hydrolases"/>
    <property type="match status" value="1"/>
</dbReference>
<evidence type="ECO:0000256" key="9">
    <source>
        <dbReference type="SAM" id="Phobius"/>
    </source>
</evidence>
<feature type="domain" description="ABC transporter" evidence="10">
    <location>
        <begin position="335"/>
        <end position="565"/>
    </location>
</feature>
<comment type="subcellular location">
    <subcellularLocation>
        <location evidence="1">Cell membrane</location>
        <topology evidence="1">Multi-pass membrane protein</topology>
    </subcellularLocation>
</comment>
<protein>
    <submittedName>
        <fullName evidence="12">Putative ABC transporter ATP-binding protein</fullName>
    </submittedName>
</protein>
<dbReference type="GO" id="GO:0005886">
    <property type="term" value="C:plasma membrane"/>
    <property type="evidence" value="ECO:0007669"/>
    <property type="project" value="UniProtKB-SubCell"/>
</dbReference>
<keyword evidence="3" id="KW-1003">Cell membrane</keyword>
<keyword evidence="8 9" id="KW-0472">Membrane</keyword>
<feature type="transmembrane region" description="Helical" evidence="9">
    <location>
        <begin position="281"/>
        <end position="299"/>
    </location>
</feature>
<dbReference type="STRING" id="1544413.Clow_00586"/>
<comment type="caution">
    <text evidence="12">The sequence shown here is derived from an EMBL/GenBank/DDBJ whole genome shotgun (WGS) entry which is preliminary data.</text>
</comment>
<feature type="transmembrane region" description="Helical" evidence="9">
    <location>
        <begin position="133"/>
        <end position="152"/>
    </location>
</feature>
<feature type="transmembrane region" description="Helical" evidence="9">
    <location>
        <begin position="12"/>
        <end position="35"/>
    </location>
</feature>
<dbReference type="GO" id="GO:0005524">
    <property type="term" value="F:ATP binding"/>
    <property type="evidence" value="ECO:0007669"/>
    <property type="project" value="UniProtKB-KW"/>
</dbReference>
<dbReference type="PATRIC" id="fig|1544413.3.peg.591"/>
<dbReference type="InterPro" id="IPR003439">
    <property type="entry name" value="ABC_transporter-like_ATP-bd"/>
</dbReference>
<dbReference type="FunFam" id="3.40.50.300:FF:000854">
    <property type="entry name" value="Multidrug ABC transporter ATP-binding protein"/>
    <property type="match status" value="1"/>
</dbReference>
<proteinExistence type="predicted"/>
<keyword evidence="13" id="KW-1185">Reference proteome</keyword>
<evidence type="ECO:0000256" key="6">
    <source>
        <dbReference type="ARBA" id="ARBA00022840"/>
    </source>
</evidence>
<feature type="transmembrane region" description="Helical" evidence="9">
    <location>
        <begin position="55"/>
        <end position="79"/>
    </location>
</feature>
<dbReference type="PROSITE" id="PS50893">
    <property type="entry name" value="ABC_TRANSPORTER_2"/>
    <property type="match status" value="1"/>
</dbReference>
<dbReference type="InterPro" id="IPR036640">
    <property type="entry name" value="ABC1_TM_sf"/>
</dbReference>
<keyword evidence="2" id="KW-0813">Transport</keyword>
<name>A0A0Q0U608_9CORY</name>
<dbReference type="Gene3D" id="1.20.1560.10">
    <property type="entry name" value="ABC transporter type 1, transmembrane domain"/>
    <property type="match status" value="1"/>
</dbReference>
<dbReference type="InterPro" id="IPR027417">
    <property type="entry name" value="P-loop_NTPase"/>
</dbReference>
<keyword evidence="6 12" id="KW-0067">ATP-binding</keyword>
<evidence type="ECO:0000256" key="4">
    <source>
        <dbReference type="ARBA" id="ARBA00022692"/>
    </source>
</evidence>
<evidence type="ECO:0000256" key="3">
    <source>
        <dbReference type="ARBA" id="ARBA00022475"/>
    </source>
</evidence>
<dbReference type="PROSITE" id="PS50929">
    <property type="entry name" value="ABC_TM1F"/>
    <property type="match status" value="1"/>
</dbReference>
<dbReference type="GO" id="GO:0015421">
    <property type="term" value="F:ABC-type oligopeptide transporter activity"/>
    <property type="evidence" value="ECO:0007669"/>
    <property type="project" value="TreeGrafter"/>
</dbReference>
<dbReference type="Gene3D" id="3.40.50.300">
    <property type="entry name" value="P-loop containing nucleotide triphosphate hydrolases"/>
    <property type="match status" value="1"/>
</dbReference>
<dbReference type="EMBL" id="LKEV01000001">
    <property type="protein sequence ID" value="KQB87527.1"/>
    <property type="molecule type" value="Genomic_DNA"/>
</dbReference>
<dbReference type="InterPro" id="IPR039421">
    <property type="entry name" value="Type_1_exporter"/>
</dbReference>
<evidence type="ECO:0000256" key="2">
    <source>
        <dbReference type="ARBA" id="ARBA00022448"/>
    </source>
</evidence>
<reference evidence="12 13" key="1">
    <citation type="submission" date="2015-10" db="EMBL/GenBank/DDBJ databases">
        <title>Corynebacteirum lowii and Corynebacterium oculi species nova, derived from human clinical disease and and emended description of Corynebacterium mastiditis.</title>
        <authorList>
            <person name="Bernard K."/>
            <person name="Pacheco A.L."/>
            <person name="Mcdougall C."/>
            <person name="Burtx T."/>
            <person name="Weibe D."/>
            <person name="Tyler S."/>
            <person name="Olson A.B."/>
            <person name="Cnockaert M."/>
            <person name="Eguchi H."/>
            <person name="Kuwahara T."/>
            <person name="Nakayama-Imaohji H."/>
            <person name="Boudewijins M."/>
            <person name="Van Hoecke F."/>
            <person name="Bernier A.-M."/>
            <person name="Vandamme P."/>
        </authorList>
    </citation>
    <scope>NUCLEOTIDE SEQUENCE [LARGE SCALE GENOMIC DNA]</scope>
    <source>
        <strain evidence="12 13">NML 130206</strain>
    </source>
</reference>
<dbReference type="Proteomes" id="UP000050488">
    <property type="component" value="Unassembled WGS sequence"/>
</dbReference>
<dbReference type="Pfam" id="PF00664">
    <property type="entry name" value="ABC_membrane"/>
    <property type="match status" value="1"/>
</dbReference>
<feature type="transmembrane region" description="Helical" evidence="9">
    <location>
        <begin position="158"/>
        <end position="181"/>
    </location>
</feature>
<feature type="domain" description="ABC transmembrane type-1" evidence="11">
    <location>
        <begin position="19"/>
        <end position="301"/>
    </location>
</feature>
<evidence type="ECO:0000256" key="7">
    <source>
        <dbReference type="ARBA" id="ARBA00022989"/>
    </source>
</evidence>
<dbReference type="RefSeq" id="WP_055175914.1">
    <property type="nucleotide sequence ID" value="NZ_JAUSQY010000001.1"/>
</dbReference>
<evidence type="ECO:0000256" key="5">
    <source>
        <dbReference type="ARBA" id="ARBA00022741"/>
    </source>
</evidence>
<evidence type="ECO:0000259" key="10">
    <source>
        <dbReference type="PROSITE" id="PS50893"/>
    </source>
</evidence>
<evidence type="ECO:0000256" key="8">
    <source>
        <dbReference type="ARBA" id="ARBA00023136"/>
    </source>
</evidence>
<sequence length="577" mass="62669">MNFLRLIGSRARPYTGALIAILVLQTISTLATLYLPSLNARIIDEGVSRGDVDLIWNLGAIMLGVAFLQVISACIAVWFGARTSMGTGRDIRSDVFRQVSRFSAEDIGHFGSATLITRGTNDVQQVQMTYMMMLNFVAPAPIMMVGGIIMAVREDPGMSWLVVVSVIVLFAAVSLLIARLMPLFTGQQKKIDAINGVLREQITGIRVVRAFTREDHEEARFAKANAELTDLSVRIGNLFVLLFPIIMLILNLATGAVMWFGGQRVDAGAVEVGSLTAFLQYLMQILTAVMMGAFMAMMLPRALVCSNRITEVLEREPAIVEPANPVVPERKEGVVEFKNVSFSYPGAEAPVLHNLSFEARPGQVTAIIGSTGAGKTTLLGLIPRLYTATQGQVLLDGAEVASMAREGIVERVSMVPQKPYLFSGTVRSNLAMANPEASEEEMWAALRTAQADFVDDLDMPISQGGTNVSGGQRQRLSIARMLVAPAKVYLFDDSFSALDMTTDARLRAALTPRMADSTMIVVAQRVSSIMEADQILVMEAGEIIARGTHAELLETSEAYRDIVHSQASDSQASEEVR</sequence>
<dbReference type="InterPro" id="IPR017871">
    <property type="entry name" value="ABC_transporter-like_CS"/>
</dbReference>
<dbReference type="OrthoDB" id="9806127at2"/>
<evidence type="ECO:0000259" key="11">
    <source>
        <dbReference type="PROSITE" id="PS50929"/>
    </source>
</evidence>
<feature type="transmembrane region" description="Helical" evidence="9">
    <location>
        <begin position="238"/>
        <end position="261"/>
    </location>
</feature>
<evidence type="ECO:0000256" key="1">
    <source>
        <dbReference type="ARBA" id="ARBA00004651"/>
    </source>
</evidence>
<gene>
    <name evidence="12" type="ORF">Clow_00586</name>
</gene>
<keyword evidence="7 9" id="KW-1133">Transmembrane helix</keyword>
<dbReference type="AlphaFoldDB" id="A0A0Q0U608"/>
<evidence type="ECO:0000313" key="12">
    <source>
        <dbReference type="EMBL" id="KQB87527.1"/>
    </source>
</evidence>
<dbReference type="PANTHER" id="PTHR43394">
    <property type="entry name" value="ATP-DEPENDENT PERMEASE MDL1, MITOCHONDRIAL"/>
    <property type="match status" value="1"/>
</dbReference>
<dbReference type="CDD" id="cd18548">
    <property type="entry name" value="ABC_6TM_Tm287_like"/>
    <property type="match status" value="1"/>
</dbReference>
<dbReference type="Pfam" id="PF00005">
    <property type="entry name" value="ABC_tran"/>
    <property type="match status" value="1"/>
</dbReference>
<dbReference type="FunFam" id="1.20.1560.10:FF:000040">
    <property type="entry name" value="Multidrug ABC transporter ATP-binding protein"/>
    <property type="match status" value="1"/>
</dbReference>
<keyword evidence="4 9" id="KW-0812">Transmembrane</keyword>
<dbReference type="PROSITE" id="PS00211">
    <property type="entry name" value="ABC_TRANSPORTER_1"/>
    <property type="match status" value="1"/>
</dbReference>